<dbReference type="AlphaFoldDB" id="A0A1I7ZTC6"/>
<accession>A0A1I7ZTC6</accession>
<evidence type="ECO:0000313" key="4">
    <source>
        <dbReference type="WBParaSite" id="L893_g29647.t2"/>
    </source>
</evidence>
<evidence type="ECO:0000256" key="2">
    <source>
        <dbReference type="SAM" id="MobiDB-lite"/>
    </source>
</evidence>
<reference evidence="4" key="1">
    <citation type="submission" date="2016-11" db="UniProtKB">
        <authorList>
            <consortium name="WormBaseParasite"/>
        </authorList>
    </citation>
    <scope>IDENTIFICATION</scope>
</reference>
<feature type="compositionally biased region" description="Polar residues" evidence="2">
    <location>
        <begin position="328"/>
        <end position="337"/>
    </location>
</feature>
<dbReference type="GO" id="GO:0051015">
    <property type="term" value="F:actin filament binding"/>
    <property type="evidence" value="ECO:0007669"/>
    <property type="project" value="InterPro"/>
</dbReference>
<sequence length="337" mass="39322">MPRKHKKREKRAVTCFFEYRSNISVNYERKLCHACPLKEAAPERKLCHEASIVCVPDANYAWFMDQRRKLWSRREDFSWIGDLCLDFRSHRGLEKEVAEDKFLNYVDRSLFCWHREEEVGRDRRAFQTIGTPPRAWDAHFWIGERSSSYLDERGLPPHLPVCKVNEGLEPAVFRAALNWPETAPVPRGLLETKDYGSLETKVDVEELRKRKETKKEEVELSRVWRVRNFALEEVPPEGYGTFFSGDSYVVLYEPLRLVGPTVFFWIGRGSSLDEKVCPNNEVIKDSKETTDNWNISRVFPCDTEGVEFAQSTKEPRRSQPSPVCPLTLPNTTQQTKE</sequence>
<dbReference type="InterPro" id="IPR029006">
    <property type="entry name" value="ADF-H/Gelsolin-like_dom_sf"/>
</dbReference>
<dbReference type="GO" id="GO:0005546">
    <property type="term" value="F:phosphatidylinositol-4,5-bisphosphate binding"/>
    <property type="evidence" value="ECO:0007669"/>
    <property type="project" value="TreeGrafter"/>
</dbReference>
<name>A0A1I7ZTC6_9BILA</name>
<dbReference type="GO" id="GO:0015629">
    <property type="term" value="C:actin cytoskeleton"/>
    <property type="evidence" value="ECO:0007669"/>
    <property type="project" value="TreeGrafter"/>
</dbReference>
<dbReference type="WBParaSite" id="L893_g29647.t2">
    <property type="protein sequence ID" value="L893_g29647.t2"/>
    <property type="gene ID" value="L893_g29647"/>
</dbReference>
<evidence type="ECO:0000313" key="3">
    <source>
        <dbReference type="Proteomes" id="UP000095287"/>
    </source>
</evidence>
<keyword evidence="1" id="KW-0677">Repeat</keyword>
<evidence type="ECO:0000256" key="1">
    <source>
        <dbReference type="ARBA" id="ARBA00022737"/>
    </source>
</evidence>
<dbReference type="Proteomes" id="UP000095287">
    <property type="component" value="Unplaced"/>
</dbReference>
<dbReference type="Gene3D" id="3.40.20.10">
    <property type="entry name" value="Severin"/>
    <property type="match status" value="1"/>
</dbReference>
<dbReference type="PANTHER" id="PTHR11977:SF123">
    <property type="entry name" value="GELSOLIN"/>
    <property type="match status" value="1"/>
</dbReference>
<dbReference type="PANTHER" id="PTHR11977">
    <property type="entry name" value="VILLIN"/>
    <property type="match status" value="1"/>
</dbReference>
<dbReference type="GO" id="GO:0051014">
    <property type="term" value="P:actin filament severing"/>
    <property type="evidence" value="ECO:0007669"/>
    <property type="project" value="TreeGrafter"/>
</dbReference>
<protein>
    <submittedName>
        <fullName evidence="4">Gelsolin-like domain-containing protein</fullName>
    </submittedName>
</protein>
<dbReference type="SUPFAM" id="SSF55753">
    <property type="entry name" value="Actin depolymerizing proteins"/>
    <property type="match status" value="1"/>
</dbReference>
<dbReference type="GO" id="GO:0008154">
    <property type="term" value="P:actin polymerization or depolymerization"/>
    <property type="evidence" value="ECO:0007669"/>
    <property type="project" value="TreeGrafter"/>
</dbReference>
<dbReference type="GO" id="GO:0005737">
    <property type="term" value="C:cytoplasm"/>
    <property type="evidence" value="ECO:0007669"/>
    <property type="project" value="TreeGrafter"/>
</dbReference>
<dbReference type="InterPro" id="IPR007122">
    <property type="entry name" value="Villin/Gelsolin"/>
</dbReference>
<dbReference type="GO" id="GO:0051016">
    <property type="term" value="P:barbed-end actin filament capping"/>
    <property type="evidence" value="ECO:0007669"/>
    <property type="project" value="TreeGrafter"/>
</dbReference>
<feature type="region of interest" description="Disordered" evidence="2">
    <location>
        <begin position="309"/>
        <end position="337"/>
    </location>
</feature>
<organism evidence="3 4">
    <name type="scientific">Steinernema glaseri</name>
    <dbReference type="NCBI Taxonomy" id="37863"/>
    <lineage>
        <taxon>Eukaryota</taxon>
        <taxon>Metazoa</taxon>
        <taxon>Ecdysozoa</taxon>
        <taxon>Nematoda</taxon>
        <taxon>Chromadorea</taxon>
        <taxon>Rhabditida</taxon>
        <taxon>Tylenchina</taxon>
        <taxon>Panagrolaimomorpha</taxon>
        <taxon>Strongyloidoidea</taxon>
        <taxon>Steinernematidae</taxon>
        <taxon>Steinernema</taxon>
    </lineage>
</organism>
<proteinExistence type="predicted"/>
<keyword evidence="3" id="KW-1185">Reference proteome</keyword>